<dbReference type="PANTHER" id="PTHR43027">
    <property type="entry name" value="DOXORUBICIN RESISTANCE ABC TRANSPORTER PERMEASE PROTEIN DRRC-RELATED"/>
    <property type="match status" value="1"/>
</dbReference>
<feature type="transmembrane region" description="Helical" evidence="5">
    <location>
        <begin position="91"/>
        <end position="120"/>
    </location>
</feature>
<dbReference type="GO" id="GO:0140359">
    <property type="term" value="F:ABC-type transporter activity"/>
    <property type="evidence" value="ECO:0007669"/>
    <property type="project" value="InterPro"/>
</dbReference>
<keyword evidence="2 5" id="KW-0812">Transmembrane</keyword>
<feature type="transmembrane region" description="Helical" evidence="5">
    <location>
        <begin position="126"/>
        <end position="149"/>
    </location>
</feature>
<dbReference type="RefSeq" id="WP_203853385.1">
    <property type="nucleotide sequence ID" value="NZ_BAAAVW010000010.1"/>
</dbReference>
<sequence>MRHLAAAELHLLVRNRMAMFNAFLLPLLVIGLLAAGGDTGDPDATARLVTGLLGFVLLGVLYYTLVSTYVARREDLVLKRLRVGVLTDPEILIGTAGPVTAVALGQMTLFVAAGAAFVGLPVPANAAVLLAGVLGGAAVFVLLAAASAAFTRTVELAQITTLPVLLVSFVGADFALPADALPPAVAQTLRLLPLGPTLELVRLGWLGSPGRDALGVLGEAAAPAGLLLAWTVLGWLAVRRWFRWEPRR</sequence>
<dbReference type="EMBL" id="BONQ01000162">
    <property type="protein sequence ID" value="GIG51777.1"/>
    <property type="molecule type" value="Genomic_DNA"/>
</dbReference>
<accession>A0A919UDS4</accession>
<dbReference type="InterPro" id="IPR013525">
    <property type="entry name" value="ABC2_TM"/>
</dbReference>
<keyword evidence="3 5" id="KW-1133">Transmembrane helix</keyword>
<feature type="transmembrane region" description="Helical" evidence="5">
    <location>
        <begin position="220"/>
        <end position="238"/>
    </location>
</feature>
<evidence type="ECO:0000256" key="3">
    <source>
        <dbReference type="ARBA" id="ARBA00022989"/>
    </source>
</evidence>
<evidence type="ECO:0000313" key="8">
    <source>
        <dbReference type="Proteomes" id="UP000660611"/>
    </source>
</evidence>
<evidence type="ECO:0000256" key="5">
    <source>
        <dbReference type="SAM" id="Phobius"/>
    </source>
</evidence>
<proteinExistence type="predicted"/>
<evidence type="ECO:0000313" key="7">
    <source>
        <dbReference type="EMBL" id="GIG51777.1"/>
    </source>
</evidence>
<dbReference type="GO" id="GO:0016020">
    <property type="term" value="C:membrane"/>
    <property type="evidence" value="ECO:0007669"/>
    <property type="project" value="UniProtKB-SubCell"/>
</dbReference>
<feature type="transmembrane region" description="Helical" evidence="5">
    <location>
        <begin position="52"/>
        <end position="71"/>
    </location>
</feature>
<protein>
    <submittedName>
        <fullName evidence="7">Transport permease protein</fullName>
    </submittedName>
</protein>
<feature type="domain" description="ABC-2 type transporter transmembrane" evidence="6">
    <location>
        <begin position="8"/>
        <end position="202"/>
    </location>
</feature>
<reference evidence="7" key="1">
    <citation type="submission" date="2021-01" db="EMBL/GenBank/DDBJ databases">
        <title>Whole genome shotgun sequence of Dactylosporangium siamense NBRC 106093.</title>
        <authorList>
            <person name="Komaki H."/>
            <person name="Tamura T."/>
        </authorList>
    </citation>
    <scope>NUCLEOTIDE SEQUENCE</scope>
    <source>
        <strain evidence="7">NBRC 106093</strain>
    </source>
</reference>
<dbReference type="Pfam" id="PF01061">
    <property type="entry name" value="ABC2_membrane"/>
    <property type="match status" value="1"/>
</dbReference>
<gene>
    <name evidence="7" type="ORF">Dsi01nite_098180</name>
</gene>
<evidence type="ECO:0000256" key="2">
    <source>
        <dbReference type="ARBA" id="ARBA00022692"/>
    </source>
</evidence>
<comment type="caution">
    <text evidence="7">The sequence shown here is derived from an EMBL/GenBank/DDBJ whole genome shotgun (WGS) entry which is preliminary data.</text>
</comment>
<dbReference type="Proteomes" id="UP000660611">
    <property type="component" value="Unassembled WGS sequence"/>
</dbReference>
<comment type="subcellular location">
    <subcellularLocation>
        <location evidence="1">Membrane</location>
        <topology evidence="1">Multi-pass membrane protein</topology>
    </subcellularLocation>
</comment>
<keyword evidence="4 5" id="KW-0472">Membrane</keyword>
<evidence type="ECO:0000259" key="6">
    <source>
        <dbReference type="Pfam" id="PF01061"/>
    </source>
</evidence>
<evidence type="ECO:0000256" key="4">
    <source>
        <dbReference type="ARBA" id="ARBA00023136"/>
    </source>
</evidence>
<dbReference type="InterPro" id="IPR052902">
    <property type="entry name" value="ABC-2_transporter"/>
</dbReference>
<dbReference type="PANTHER" id="PTHR43027:SF2">
    <property type="entry name" value="TRANSPORT PERMEASE PROTEIN"/>
    <property type="match status" value="1"/>
</dbReference>
<dbReference type="AlphaFoldDB" id="A0A919UDS4"/>
<evidence type="ECO:0000256" key="1">
    <source>
        <dbReference type="ARBA" id="ARBA00004141"/>
    </source>
</evidence>
<organism evidence="7 8">
    <name type="scientific">Dactylosporangium siamense</name>
    <dbReference type="NCBI Taxonomy" id="685454"/>
    <lineage>
        <taxon>Bacteria</taxon>
        <taxon>Bacillati</taxon>
        <taxon>Actinomycetota</taxon>
        <taxon>Actinomycetes</taxon>
        <taxon>Micromonosporales</taxon>
        <taxon>Micromonosporaceae</taxon>
        <taxon>Dactylosporangium</taxon>
    </lineage>
</organism>
<feature type="transmembrane region" description="Helical" evidence="5">
    <location>
        <begin position="156"/>
        <end position="176"/>
    </location>
</feature>
<name>A0A919UDS4_9ACTN</name>
<keyword evidence="8" id="KW-1185">Reference proteome</keyword>